<comment type="similarity">
    <text evidence="2">Belongs to the replication factor A protein 2 family.</text>
</comment>
<evidence type="ECO:0000256" key="10">
    <source>
        <dbReference type="SAM" id="MobiDB-lite"/>
    </source>
</evidence>
<dbReference type="Gene3D" id="1.10.10.10">
    <property type="entry name" value="Winged helix-like DNA-binding domain superfamily/Winged helix DNA-binding domain"/>
    <property type="match status" value="1"/>
</dbReference>
<gene>
    <name evidence="12" type="ORF">Cni_G28540</name>
</gene>
<dbReference type="CDD" id="cd04478">
    <property type="entry name" value="RPA2_DBD_D"/>
    <property type="match status" value="1"/>
</dbReference>
<evidence type="ECO:0000256" key="1">
    <source>
        <dbReference type="ARBA" id="ARBA00004123"/>
    </source>
</evidence>
<comment type="function">
    <text evidence="9">Component of the replication protein A complex (RPA) required for DNA recombination, repair and replication. The activity of RPA is mediated by single-stranded DNA binding and protein interactions.</text>
</comment>
<comment type="subcellular location">
    <subcellularLocation>
        <location evidence="1">Nucleus</location>
    </subcellularLocation>
</comment>
<dbReference type="Proteomes" id="UP001327560">
    <property type="component" value="Chromosome 9"/>
</dbReference>
<evidence type="ECO:0000256" key="3">
    <source>
        <dbReference type="ARBA" id="ARBA00022705"/>
    </source>
</evidence>
<dbReference type="GO" id="GO:0005662">
    <property type="term" value="C:DNA replication factor A complex"/>
    <property type="evidence" value="ECO:0007669"/>
    <property type="project" value="TreeGrafter"/>
</dbReference>
<evidence type="ECO:0000256" key="2">
    <source>
        <dbReference type="ARBA" id="ARBA00007815"/>
    </source>
</evidence>
<dbReference type="InterPro" id="IPR036390">
    <property type="entry name" value="WH_DNA-bd_sf"/>
</dbReference>
<dbReference type="Gene3D" id="2.40.50.140">
    <property type="entry name" value="Nucleic acid-binding proteins"/>
    <property type="match status" value="1"/>
</dbReference>
<sequence length="314" mass="34137">MARQRPTQLNSLSGFLHPSSSSPVTTRDSVISIQVQAAAMIQKQFHGAPSSFFAGTAFAPSPATQIAIDPPSPAKNRGPQGSVPLTAKQITGAYHSSDDKYAISLDGVDATNVRLLGLVMNKVERVTDVSFTLNDGTGQIDINRWVNEVSDANEVEAIQNGIYVKVHGHLKGFQSKKHAFAFSVRPVVDFNEIVLHYIECIYAHIEIKKVKIQTHASLASSFSNGANGYQVPLIQQFSAHVGTGGSGNNIHNMVLGVFQEPTILAREHGLHIDEVVRKLGIPNNIIMDAINFHVNVGHIYSTIDEYHFKSAYNG</sequence>
<keyword evidence="5" id="KW-0238">DNA-binding</keyword>
<dbReference type="PANTHER" id="PTHR13989:SF16">
    <property type="entry name" value="REPLICATION PROTEIN A2"/>
    <property type="match status" value="1"/>
</dbReference>
<evidence type="ECO:0000256" key="8">
    <source>
        <dbReference type="ARBA" id="ARBA00023242"/>
    </source>
</evidence>
<proteinExistence type="inferred from homology"/>
<dbReference type="EMBL" id="CP136898">
    <property type="protein sequence ID" value="WOL19738.1"/>
    <property type="molecule type" value="Genomic_DNA"/>
</dbReference>
<evidence type="ECO:0000256" key="9">
    <source>
        <dbReference type="ARBA" id="ARBA00056440"/>
    </source>
</evidence>
<evidence type="ECO:0000313" key="12">
    <source>
        <dbReference type="EMBL" id="WOL19738.1"/>
    </source>
</evidence>
<evidence type="ECO:0000256" key="6">
    <source>
        <dbReference type="ARBA" id="ARBA00023172"/>
    </source>
</evidence>
<keyword evidence="3" id="KW-0235">DNA replication</keyword>
<feature type="domain" description="Replication protein A C-terminal" evidence="11">
    <location>
        <begin position="216"/>
        <end position="305"/>
    </location>
</feature>
<dbReference type="FunFam" id="1.10.10.10:FF:000168">
    <property type="entry name" value="Replication protein A 32 kDa subunit"/>
    <property type="match status" value="1"/>
</dbReference>
<dbReference type="GO" id="GO:0003697">
    <property type="term" value="F:single-stranded DNA binding"/>
    <property type="evidence" value="ECO:0007669"/>
    <property type="project" value="TreeGrafter"/>
</dbReference>
<dbReference type="InterPro" id="IPR014646">
    <property type="entry name" value="Rfa2/RPA32"/>
</dbReference>
<dbReference type="AlphaFoldDB" id="A0AAQ3QSG9"/>
<evidence type="ECO:0000259" key="11">
    <source>
        <dbReference type="Pfam" id="PF08784"/>
    </source>
</evidence>
<organism evidence="12 13">
    <name type="scientific">Canna indica</name>
    <name type="common">Indian-shot</name>
    <dbReference type="NCBI Taxonomy" id="4628"/>
    <lineage>
        <taxon>Eukaryota</taxon>
        <taxon>Viridiplantae</taxon>
        <taxon>Streptophyta</taxon>
        <taxon>Embryophyta</taxon>
        <taxon>Tracheophyta</taxon>
        <taxon>Spermatophyta</taxon>
        <taxon>Magnoliopsida</taxon>
        <taxon>Liliopsida</taxon>
        <taxon>Zingiberales</taxon>
        <taxon>Cannaceae</taxon>
        <taxon>Canna</taxon>
    </lineage>
</organism>
<dbReference type="InterPro" id="IPR012340">
    <property type="entry name" value="NA-bd_OB-fold"/>
</dbReference>
<feature type="region of interest" description="Disordered" evidence="10">
    <location>
        <begin position="1"/>
        <end position="25"/>
    </location>
</feature>
<keyword evidence="8" id="KW-0539">Nucleus</keyword>
<accession>A0AAQ3QSG9</accession>
<dbReference type="GO" id="GO:0006289">
    <property type="term" value="P:nucleotide-excision repair"/>
    <property type="evidence" value="ECO:0007669"/>
    <property type="project" value="TreeGrafter"/>
</dbReference>
<keyword evidence="4" id="KW-0227">DNA damage</keyword>
<evidence type="ECO:0000256" key="7">
    <source>
        <dbReference type="ARBA" id="ARBA00023204"/>
    </source>
</evidence>
<dbReference type="SUPFAM" id="SSF50249">
    <property type="entry name" value="Nucleic acid-binding proteins"/>
    <property type="match status" value="1"/>
</dbReference>
<evidence type="ECO:0000256" key="4">
    <source>
        <dbReference type="ARBA" id="ARBA00022763"/>
    </source>
</evidence>
<keyword evidence="6" id="KW-0233">DNA recombination</keyword>
<dbReference type="PIRSF" id="PIRSF036949">
    <property type="entry name" value="RPA32"/>
    <property type="match status" value="1"/>
</dbReference>
<dbReference type="GO" id="GO:0035861">
    <property type="term" value="C:site of double-strand break"/>
    <property type="evidence" value="ECO:0007669"/>
    <property type="project" value="TreeGrafter"/>
</dbReference>
<dbReference type="InterPro" id="IPR014892">
    <property type="entry name" value="RPA_C"/>
</dbReference>
<protein>
    <submittedName>
        <fullName evidence="12">Replication protein A 32 kDa subunit A-like isoform X1</fullName>
    </submittedName>
</protein>
<feature type="compositionally biased region" description="Polar residues" evidence="10">
    <location>
        <begin position="1"/>
        <end position="10"/>
    </location>
</feature>
<dbReference type="GO" id="GO:0006260">
    <property type="term" value="P:DNA replication"/>
    <property type="evidence" value="ECO:0007669"/>
    <property type="project" value="UniProtKB-KW"/>
</dbReference>
<dbReference type="PANTHER" id="PTHR13989">
    <property type="entry name" value="REPLICATION PROTEIN A-RELATED"/>
    <property type="match status" value="1"/>
</dbReference>
<feature type="compositionally biased region" description="Low complexity" evidence="10">
    <location>
        <begin position="11"/>
        <end position="23"/>
    </location>
</feature>
<keyword evidence="7" id="KW-0234">DNA repair</keyword>
<dbReference type="InterPro" id="IPR036388">
    <property type="entry name" value="WH-like_DNA-bd_sf"/>
</dbReference>
<dbReference type="GO" id="GO:0000781">
    <property type="term" value="C:chromosome, telomeric region"/>
    <property type="evidence" value="ECO:0007669"/>
    <property type="project" value="TreeGrafter"/>
</dbReference>
<reference evidence="12 13" key="1">
    <citation type="submission" date="2023-10" db="EMBL/GenBank/DDBJ databases">
        <title>Chromosome-scale genome assembly provides insights into flower coloration mechanisms of Canna indica.</title>
        <authorList>
            <person name="Li C."/>
        </authorList>
    </citation>
    <scope>NUCLEOTIDE SEQUENCE [LARGE SCALE GENOMIC DNA]</scope>
    <source>
        <tissue evidence="12">Flower</tissue>
    </source>
</reference>
<evidence type="ECO:0000256" key="5">
    <source>
        <dbReference type="ARBA" id="ARBA00023125"/>
    </source>
</evidence>
<keyword evidence="13" id="KW-1185">Reference proteome</keyword>
<dbReference type="SUPFAM" id="SSF46785">
    <property type="entry name" value="Winged helix' DNA-binding domain"/>
    <property type="match status" value="1"/>
</dbReference>
<evidence type="ECO:0000313" key="13">
    <source>
        <dbReference type="Proteomes" id="UP001327560"/>
    </source>
</evidence>
<dbReference type="Pfam" id="PF08784">
    <property type="entry name" value="RPA_C"/>
    <property type="match status" value="1"/>
</dbReference>
<name>A0AAQ3QSG9_9LILI</name>
<dbReference type="FunFam" id="2.40.50.140:FF:000184">
    <property type="entry name" value="replication protein A 32 kDa subunit A-like"/>
    <property type="match status" value="1"/>
</dbReference>
<dbReference type="GO" id="GO:0000724">
    <property type="term" value="P:double-strand break repair via homologous recombination"/>
    <property type="evidence" value="ECO:0007669"/>
    <property type="project" value="TreeGrafter"/>
</dbReference>
<dbReference type="InterPro" id="IPR040260">
    <property type="entry name" value="RFA2-like"/>
</dbReference>